<name>A0A132AJG9_SARSC</name>
<reference evidence="1" key="3">
    <citation type="submission" date="2020-01" db="EMBL/GenBank/DDBJ databases">
        <authorList>
            <person name="Korhonen P.K.K."/>
            <person name="Guangxu M.G."/>
            <person name="Wang T.W."/>
            <person name="Stroehlein A.J.S."/>
            <person name="Young N.D."/>
            <person name="Ang C.-S.A."/>
            <person name="Fernando D.W.F."/>
            <person name="Lu H.L."/>
            <person name="Taylor S.T."/>
            <person name="Ehtesham M.E.M."/>
            <person name="Najaraj S.H.N."/>
            <person name="Harsha G.H.G."/>
            <person name="Madugundu A.M."/>
            <person name="Renuse S.R."/>
            <person name="Holt D.H."/>
            <person name="Pandey A.P."/>
            <person name="Papenfuss A.P."/>
            <person name="Gasser R.B.G."/>
            <person name="Fischer K.F."/>
        </authorList>
    </citation>
    <scope>NUCLEOTIDE SEQUENCE</scope>
    <source>
        <strain evidence="1">SSS_KF_BRIS2020</strain>
    </source>
</reference>
<dbReference type="AlphaFoldDB" id="A0A132AJG9"/>
<reference evidence="3" key="4">
    <citation type="submission" date="2022-06" db="UniProtKB">
        <authorList>
            <consortium name="EnsemblMetazoa"/>
        </authorList>
    </citation>
    <scope>IDENTIFICATION</scope>
</reference>
<protein>
    <submittedName>
        <fullName evidence="2 3">Uncharacterized protein</fullName>
    </submittedName>
</protein>
<evidence type="ECO:0000313" key="1">
    <source>
        <dbReference type="EMBL" id="KAF7495904.1"/>
    </source>
</evidence>
<dbReference type="EMBL" id="JXLN01016520">
    <property type="protein sequence ID" value="KPM11126.1"/>
    <property type="molecule type" value="Genomic_DNA"/>
</dbReference>
<accession>A0A132AJG9</accession>
<organism evidence="2 5">
    <name type="scientific">Sarcoptes scabiei</name>
    <name type="common">Itch mite</name>
    <name type="synonym">Acarus scabiei</name>
    <dbReference type="NCBI Taxonomy" id="52283"/>
    <lineage>
        <taxon>Eukaryota</taxon>
        <taxon>Metazoa</taxon>
        <taxon>Ecdysozoa</taxon>
        <taxon>Arthropoda</taxon>
        <taxon>Chelicerata</taxon>
        <taxon>Arachnida</taxon>
        <taxon>Acari</taxon>
        <taxon>Acariformes</taxon>
        <taxon>Sarcoptiformes</taxon>
        <taxon>Astigmata</taxon>
        <taxon>Psoroptidia</taxon>
        <taxon>Sarcoptoidea</taxon>
        <taxon>Sarcoptidae</taxon>
        <taxon>Sarcoptinae</taxon>
        <taxon>Sarcoptes</taxon>
    </lineage>
</organism>
<proteinExistence type="predicted"/>
<dbReference type="VEuPathDB" id="VectorBase:SSCA006454"/>
<reference evidence="2 5" key="1">
    <citation type="journal article" date="2015" name="Parasit. Vectors">
        <title>Draft genome of the scabies mite.</title>
        <authorList>
            <person name="Rider S.D.Jr."/>
            <person name="Morgan M.S."/>
            <person name="Arlian L.G."/>
        </authorList>
    </citation>
    <scope>NUCLEOTIDE SEQUENCE [LARGE SCALE GENOMIC DNA]</scope>
    <source>
        <strain evidence="2">Arlian Lab</strain>
    </source>
</reference>
<gene>
    <name evidence="2" type="ORF">QR98_0096930</name>
    <name evidence="1" type="ORF">SSS_496</name>
</gene>
<keyword evidence="4" id="KW-1185">Reference proteome</keyword>
<sequence>MENSQPNPVDSVTSVQQNQFQFPHPVIHNSMDCGNQYATPNCPGNFPSSNYYMTPSNFGNNNAPSLTMMNTTPIMSAMPSINQMPSYESHPMSMLSSRANETLTPSLPTSSFYPIPPNSPENLTQTIVSKIDLQNSTSMHLNHPSQQSFVCCSDGQINLSELTKGNDPNETCDAEDNQIALSSDLIDVYNNLGIVGKILTGGSLVTIRFLRIFRELSESLVDALGIANPKYAAEIKAYEEMQKSEEEHHREIDRQYATWKPNESYQFQPPIINQNINQLMSGASDINPSDINILSPPNP</sequence>
<dbReference type="Proteomes" id="UP000616769">
    <property type="component" value="Unassembled WGS sequence"/>
</dbReference>
<reference evidence="4" key="2">
    <citation type="journal article" date="2020" name="PLoS Negl. Trop. Dis.">
        <title>High-quality nuclear genome for Sarcoptes scabiei-A critical resource for a neglected parasite.</title>
        <authorList>
            <person name="Korhonen P.K."/>
            <person name="Gasser R.B."/>
            <person name="Ma G."/>
            <person name="Wang T."/>
            <person name="Stroehlein A.J."/>
            <person name="Young N.D."/>
            <person name="Ang C.S."/>
            <person name="Fernando D.D."/>
            <person name="Lu H.C."/>
            <person name="Taylor S."/>
            <person name="Reynolds S.L."/>
            <person name="Mofiz E."/>
            <person name="Najaraj S.H."/>
            <person name="Gowda H."/>
            <person name="Madugundu A."/>
            <person name="Renuse S."/>
            <person name="Holt D."/>
            <person name="Pandey A."/>
            <person name="Papenfuss A.T."/>
            <person name="Fischer K."/>
        </authorList>
    </citation>
    <scope>NUCLEOTIDE SEQUENCE [LARGE SCALE GENOMIC DNA]</scope>
</reference>
<evidence type="ECO:0000313" key="2">
    <source>
        <dbReference type="EMBL" id="KPM11126.1"/>
    </source>
</evidence>
<dbReference type="EMBL" id="WVUK01000044">
    <property type="protein sequence ID" value="KAF7495904.1"/>
    <property type="molecule type" value="Genomic_DNA"/>
</dbReference>
<dbReference type="EnsemblMetazoa" id="SSS_496s_mrna">
    <property type="protein sequence ID" value="KAF7495904.1"/>
    <property type="gene ID" value="SSS_496"/>
</dbReference>
<evidence type="ECO:0000313" key="4">
    <source>
        <dbReference type="Proteomes" id="UP000070412"/>
    </source>
</evidence>
<dbReference type="OrthoDB" id="45963at2759"/>
<dbReference type="Proteomes" id="UP000070412">
    <property type="component" value="Unassembled WGS sequence"/>
</dbReference>
<evidence type="ECO:0000313" key="3">
    <source>
        <dbReference type="EnsemblMetazoa" id="KAF7495904.1"/>
    </source>
</evidence>
<evidence type="ECO:0000313" key="5">
    <source>
        <dbReference type="Proteomes" id="UP000616769"/>
    </source>
</evidence>